<evidence type="ECO:0000313" key="3">
    <source>
        <dbReference type="Proteomes" id="UP000324222"/>
    </source>
</evidence>
<sequence length="276" mass="30421">MILNLPTPTTHDYCHNLPLSDAVTHTRTPSALAMVSRPCLLVVVAWMGWTAVQATDYCKISSKHTLCKYKGIGSVCGNDVLARGVSSEEAAFIVAEHNKLRSKVARGEEARGKPGPQPSGANIRALEWDEELATVAQRHADQCVFEHDCNECRKVERFSVGQNIYMTMASFKDKSDWSGAVTAWYDEVAQFTGKGIKSYKFRKNTGHYTQMLWGTTSLVGCGYTNFKSDGIFKGLYVCNYGPVGNILSFQMYTEGKPCSDCPEGTTCSKEYEGLCA</sequence>
<dbReference type="InterPro" id="IPR018244">
    <property type="entry name" value="Allrgn_V5/Tpx1_CS"/>
</dbReference>
<comment type="caution">
    <text evidence="2">The sequence shown here is derived from an EMBL/GenBank/DDBJ whole genome shotgun (WGS) entry which is preliminary data.</text>
</comment>
<dbReference type="Gene3D" id="3.40.33.10">
    <property type="entry name" value="CAP"/>
    <property type="match status" value="1"/>
</dbReference>
<dbReference type="InterPro" id="IPR002413">
    <property type="entry name" value="V5_allergen-like"/>
</dbReference>
<dbReference type="CDD" id="cd05380">
    <property type="entry name" value="CAP_euk"/>
    <property type="match status" value="1"/>
</dbReference>
<dbReference type="InterPro" id="IPR001283">
    <property type="entry name" value="CRISP-related"/>
</dbReference>
<dbReference type="Proteomes" id="UP000324222">
    <property type="component" value="Unassembled WGS sequence"/>
</dbReference>
<accession>A0A5B7D306</accession>
<dbReference type="Pfam" id="PF00188">
    <property type="entry name" value="CAP"/>
    <property type="match status" value="1"/>
</dbReference>
<dbReference type="PANTHER" id="PTHR10334">
    <property type="entry name" value="CYSTEINE-RICH SECRETORY PROTEIN-RELATED"/>
    <property type="match status" value="1"/>
</dbReference>
<dbReference type="AlphaFoldDB" id="A0A5B7D306"/>
<reference evidence="2 3" key="1">
    <citation type="submission" date="2019-05" db="EMBL/GenBank/DDBJ databases">
        <title>Another draft genome of Portunus trituberculatus and its Hox gene families provides insights of decapod evolution.</title>
        <authorList>
            <person name="Jeong J.-H."/>
            <person name="Song I."/>
            <person name="Kim S."/>
            <person name="Choi T."/>
            <person name="Kim D."/>
            <person name="Ryu S."/>
            <person name="Kim W."/>
        </authorList>
    </citation>
    <scope>NUCLEOTIDE SEQUENCE [LARGE SCALE GENOMIC DNA]</scope>
    <source>
        <tissue evidence="2">Muscle</tissue>
    </source>
</reference>
<keyword evidence="3" id="KW-1185">Reference proteome</keyword>
<dbReference type="PROSITE" id="PS01009">
    <property type="entry name" value="CRISP_1"/>
    <property type="match status" value="1"/>
</dbReference>
<dbReference type="EMBL" id="VSRR010000506">
    <property type="protein sequence ID" value="MPC16437.1"/>
    <property type="molecule type" value="Genomic_DNA"/>
</dbReference>
<dbReference type="SUPFAM" id="SSF55797">
    <property type="entry name" value="PR-1-like"/>
    <property type="match status" value="1"/>
</dbReference>
<gene>
    <name evidence="2" type="primary">CRVP_3</name>
    <name evidence="2" type="ORF">E2C01_009261</name>
</gene>
<dbReference type="PRINTS" id="PR00837">
    <property type="entry name" value="V5TPXLIKE"/>
</dbReference>
<feature type="domain" description="SCP" evidence="1">
    <location>
        <begin position="88"/>
        <end position="248"/>
    </location>
</feature>
<dbReference type="SMART" id="SM00198">
    <property type="entry name" value="SCP"/>
    <property type="match status" value="1"/>
</dbReference>
<dbReference type="OrthoDB" id="414826at2759"/>
<dbReference type="InterPro" id="IPR014044">
    <property type="entry name" value="CAP_dom"/>
</dbReference>
<name>A0A5B7D306_PORTR</name>
<dbReference type="GO" id="GO:0005576">
    <property type="term" value="C:extracellular region"/>
    <property type="evidence" value="ECO:0007669"/>
    <property type="project" value="InterPro"/>
</dbReference>
<proteinExistence type="predicted"/>
<protein>
    <submittedName>
        <fullName evidence="2">CRISP/Allergen/PR-1</fullName>
    </submittedName>
</protein>
<organism evidence="2 3">
    <name type="scientific">Portunus trituberculatus</name>
    <name type="common">Swimming crab</name>
    <name type="synonym">Neptunus trituberculatus</name>
    <dbReference type="NCBI Taxonomy" id="210409"/>
    <lineage>
        <taxon>Eukaryota</taxon>
        <taxon>Metazoa</taxon>
        <taxon>Ecdysozoa</taxon>
        <taxon>Arthropoda</taxon>
        <taxon>Crustacea</taxon>
        <taxon>Multicrustacea</taxon>
        <taxon>Malacostraca</taxon>
        <taxon>Eumalacostraca</taxon>
        <taxon>Eucarida</taxon>
        <taxon>Decapoda</taxon>
        <taxon>Pleocyemata</taxon>
        <taxon>Brachyura</taxon>
        <taxon>Eubrachyura</taxon>
        <taxon>Portunoidea</taxon>
        <taxon>Portunidae</taxon>
        <taxon>Portuninae</taxon>
        <taxon>Portunus</taxon>
    </lineage>
</organism>
<dbReference type="PRINTS" id="PR00838">
    <property type="entry name" value="V5ALLERGEN"/>
</dbReference>
<dbReference type="InterPro" id="IPR035940">
    <property type="entry name" value="CAP_sf"/>
</dbReference>
<evidence type="ECO:0000313" key="2">
    <source>
        <dbReference type="EMBL" id="MPC16437.1"/>
    </source>
</evidence>
<evidence type="ECO:0000259" key="1">
    <source>
        <dbReference type="SMART" id="SM00198"/>
    </source>
</evidence>
<dbReference type="PROSITE" id="PS01010">
    <property type="entry name" value="CRISP_2"/>
    <property type="match status" value="1"/>
</dbReference>